<evidence type="ECO:0000313" key="1">
    <source>
        <dbReference type="EMBL" id="KEY67020.1"/>
    </source>
</evidence>
<dbReference type="HOGENOM" id="CLU_154056_0_0_1"/>
<evidence type="ECO:0000313" key="2">
    <source>
        <dbReference type="Proteomes" id="UP000028045"/>
    </source>
</evidence>
<sequence length="138" mass="15010">MDQLGCPGKPGRPTPLAYVHRLQARMQNPAPRVDFTWSNADYTAMECNGVRITLGQLGVIANKLHLRRQDPARVMPAPRGGSRVSAGPGLPGIPDLTSIGDDIEQNMVGYSFLCDARKIQKTANTNQSEELLHSDGLM</sequence>
<accession>A0A084ANZ1</accession>
<dbReference type="Proteomes" id="UP000028045">
    <property type="component" value="Unassembled WGS sequence"/>
</dbReference>
<keyword evidence="2" id="KW-1185">Reference proteome</keyword>
<gene>
    <name evidence="1" type="ORF">S7711_10881</name>
</gene>
<dbReference type="AlphaFoldDB" id="A0A084ANZ1"/>
<proteinExistence type="predicted"/>
<organism evidence="1 2">
    <name type="scientific">Stachybotrys chartarum (strain CBS 109288 / IBT 7711)</name>
    <name type="common">Toxic black mold</name>
    <name type="synonym">Stilbospora chartarum</name>
    <dbReference type="NCBI Taxonomy" id="1280523"/>
    <lineage>
        <taxon>Eukaryota</taxon>
        <taxon>Fungi</taxon>
        <taxon>Dikarya</taxon>
        <taxon>Ascomycota</taxon>
        <taxon>Pezizomycotina</taxon>
        <taxon>Sordariomycetes</taxon>
        <taxon>Hypocreomycetidae</taxon>
        <taxon>Hypocreales</taxon>
        <taxon>Stachybotryaceae</taxon>
        <taxon>Stachybotrys</taxon>
    </lineage>
</organism>
<reference evidence="1 2" key="1">
    <citation type="journal article" date="2014" name="BMC Genomics">
        <title>Comparative genome sequencing reveals chemotype-specific gene clusters in the toxigenic black mold Stachybotrys.</title>
        <authorList>
            <person name="Semeiks J."/>
            <person name="Borek D."/>
            <person name="Otwinowski Z."/>
            <person name="Grishin N.V."/>
        </authorList>
    </citation>
    <scope>NUCLEOTIDE SEQUENCE [LARGE SCALE GENOMIC DNA]</scope>
    <source>
        <strain evidence="2">CBS 109288 / IBT 7711</strain>
    </source>
</reference>
<name>A0A084ANZ1_STACB</name>
<dbReference type="EMBL" id="KL648635">
    <property type="protein sequence ID" value="KEY67020.1"/>
    <property type="molecule type" value="Genomic_DNA"/>
</dbReference>
<protein>
    <submittedName>
        <fullName evidence="1">Uncharacterized protein</fullName>
    </submittedName>
</protein>